<organism evidence="2">
    <name type="scientific">Xenorhabdus bovienii str. feltiae Moldova</name>
    <dbReference type="NCBI Taxonomy" id="1398200"/>
    <lineage>
        <taxon>Bacteria</taxon>
        <taxon>Pseudomonadati</taxon>
        <taxon>Pseudomonadota</taxon>
        <taxon>Gammaproteobacteria</taxon>
        <taxon>Enterobacterales</taxon>
        <taxon>Morganellaceae</taxon>
        <taxon>Xenorhabdus</taxon>
    </lineage>
</organism>
<dbReference type="SUPFAM" id="SSF55729">
    <property type="entry name" value="Acyl-CoA N-acyltransferases (Nat)"/>
    <property type="match status" value="1"/>
</dbReference>
<dbReference type="Pfam" id="PF13673">
    <property type="entry name" value="Acetyltransf_10"/>
    <property type="match status" value="1"/>
</dbReference>
<comment type="caution">
    <text evidence="2">The sequence shown here is derived from an EMBL/GenBank/DDBJ whole genome shotgun (WGS) entry which is preliminary data.</text>
</comment>
<evidence type="ECO:0000259" key="1">
    <source>
        <dbReference type="Pfam" id="PF13673"/>
    </source>
</evidence>
<dbReference type="GO" id="GO:0016747">
    <property type="term" value="F:acyltransferase activity, transferring groups other than amino-acyl groups"/>
    <property type="evidence" value="ECO:0007669"/>
    <property type="project" value="InterPro"/>
</dbReference>
<dbReference type="Gene3D" id="3.40.630.30">
    <property type="match status" value="1"/>
</dbReference>
<dbReference type="Proteomes" id="UP000028487">
    <property type="component" value="Unassembled WGS sequence"/>
</dbReference>
<dbReference type="CDD" id="cd04301">
    <property type="entry name" value="NAT_SF"/>
    <property type="match status" value="1"/>
</dbReference>
<reference evidence="2" key="1">
    <citation type="submission" date="2013-07" db="EMBL/GenBank/DDBJ databases">
        <title>Sub-species coevolution in mutualistic symbiosis.</title>
        <authorList>
            <person name="Murfin K."/>
            <person name="Klassen J."/>
            <person name="Lee M."/>
            <person name="Forst S."/>
            <person name="Stock P."/>
            <person name="Goodrich-Blair H."/>
        </authorList>
    </citation>
    <scope>NUCLEOTIDE SEQUENCE [LARGE SCALE GENOMIC DNA]</scope>
    <source>
        <strain evidence="2">Feltiae Moldova</strain>
    </source>
</reference>
<dbReference type="EMBL" id="CBSV010000149">
    <property type="protein sequence ID" value="CDH01767.1"/>
    <property type="molecule type" value="Genomic_DNA"/>
</dbReference>
<feature type="domain" description="N-acetyltransferase" evidence="1">
    <location>
        <begin position="101"/>
        <end position="159"/>
    </location>
</feature>
<sequence>MQKKLSIRKATIQDIEDLVELRKVLLSNGDTHYAAKNEEANLAWQNAYRFWIKQNISNTNVLILVGQYGEDKSICSCVIGIIDLRAPIVGALNGRVGWGQSLVVRNDRRGLGIAEAMIDYYHNWFRDQNVHKVVVQSSKMAEEFNRKRGYLQTGEKLLFKIIE</sequence>
<dbReference type="InterPro" id="IPR000182">
    <property type="entry name" value="GNAT_dom"/>
</dbReference>
<protein>
    <recommendedName>
        <fullName evidence="1">N-acetyltransferase domain-containing protein</fullName>
    </recommendedName>
</protein>
<gene>
    <name evidence="2" type="ORF">XBFM1_2320025</name>
</gene>
<dbReference type="HOGENOM" id="CLU_013985_35_1_6"/>
<evidence type="ECO:0000313" key="2">
    <source>
        <dbReference type="EMBL" id="CDH01767.1"/>
    </source>
</evidence>
<proteinExistence type="predicted"/>
<dbReference type="AlphaFoldDB" id="A0A077NI38"/>
<accession>A0A077NI38</accession>
<dbReference type="RefSeq" id="WP_038195515.1">
    <property type="nucleotide sequence ID" value="NZ_CAWLWD010000196.1"/>
</dbReference>
<name>A0A077NI38_XENBV</name>
<dbReference type="InterPro" id="IPR016181">
    <property type="entry name" value="Acyl_CoA_acyltransferase"/>
</dbReference>